<evidence type="ECO:0000256" key="1">
    <source>
        <dbReference type="ARBA" id="ARBA00022737"/>
    </source>
</evidence>
<feature type="repeat" description="ANK" evidence="3">
    <location>
        <begin position="186"/>
        <end position="218"/>
    </location>
</feature>
<dbReference type="PROSITE" id="PS50088">
    <property type="entry name" value="ANK_REPEAT"/>
    <property type="match status" value="3"/>
</dbReference>
<evidence type="ECO:0000256" key="2">
    <source>
        <dbReference type="ARBA" id="ARBA00023043"/>
    </source>
</evidence>
<dbReference type="PANTHER" id="PTHR24189">
    <property type="entry name" value="MYOTROPHIN"/>
    <property type="match status" value="1"/>
</dbReference>
<dbReference type="RefSeq" id="XP_040633864.1">
    <property type="nucleotide sequence ID" value="XM_040783268.1"/>
</dbReference>
<dbReference type="PROSITE" id="PS50297">
    <property type="entry name" value="ANK_REP_REGION"/>
    <property type="match status" value="3"/>
</dbReference>
<reference evidence="5" key="1">
    <citation type="journal article" date="2014" name="Nat. Commun.">
        <title>Genomic adaptations of the halophilic Dead Sea filamentous fungus Eurotium rubrum.</title>
        <authorList>
            <person name="Kis-Papo T."/>
            <person name="Weig A.R."/>
            <person name="Riley R."/>
            <person name="Persoh D."/>
            <person name="Salamov A."/>
            <person name="Sun H."/>
            <person name="Lipzen A."/>
            <person name="Wasser S.P."/>
            <person name="Rambold G."/>
            <person name="Grigoriev I.V."/>
            <person name="Nevo E."/>
        </authorList>
    </citation>
    <scope>NUCLEOTIDE SEQUENCE [LARGE SCALE GENOMIC DNA]</scope>
    <source>
        <strain evidence="5">CBS 135680</strain>
    </source>
</reference>
<dbReference type="SUPFAM" id="SSF48403">
    <property type="entry name" value="Ankyrin repeat"/>
    <property type="match status" value="1"/>
</dbReference>
<dbReference type="InterPro" id="IPR050745">
    <property type="entry name" value="Multifunctional_regulatory"/>
</dbReference>
<feature type="repeat" description="ANK" evidence="3">
    <location>
        <begin position="312"/>
        <end position="344"/>
    </location>
</feature>
<dbReference type="GeneID" id="63698392"/>
<protein>
    <submittedName>
        <fullName evidence="4">Ankyrin</fullName>
    </submittedName>
</protein>
<keyword evidence="5" id="KW-1185">Reference proteome</keyword>
<dbReference type="Gene3D" id="1.25.40.20">
    <property type="entry name" value="Ankyrin repeat-containing domain"/>
    <property type="match status" value="2"/>
</dbReference>
<keyword evidence="1" id="KW-0677">Repeat</keyword>
<organism evidence="4 5">
    <name type="scientific">Aspergillus ruber (strain CBS 135680)</name>
    <dbReference type="NCBI Taxonomy" id="1388766"/>
    <lineage>
        <taxon>Eukaryota</taxon>
        <taxon>Fungi</taxon>
        <taxon>Dikarya</taxon>
        <taxon>Ascomycota</taxon>
        <taxon>Pezizomycotina</taxon>
        <taxon>Eurotiomycetes</taxon>
        <taxon>Eurotiomycetidae</taxon>
        <taxon>Eurotiales</taxon>
        <taxon>Aspergillaceae</taxon>
        <taxon>Aspergillus</taxon>
        <taxon>Aspergillus subgen. Aspergillus</taxon>
    </lineage>
</organism>
<dbReference type="InterPro" id="IPR002110">
    <property type="entry name" value="Ankyrin_rpt"/>
</dbReference>
<proteinExistence type="predicted"/>
<sequence>MPKCGFLQCPNEIIFQIGSYLGLKHIYALLQTSHDLHDALRNLFYDRVADYCRADELTMLEWAAQEGYLNVIRELQSRGREKTVMCGSKDVAICLAAANGHLSCIEPLIAMGAEVSQYPYNHHVQRYSPLMWAAKNGNLAMVKLLISKGARTDTRSPQYLTALEYALIYHHGSCVRYILEKSSGAELSTYLNRAARSNHLSFVQQLLDKGADIDAKDEQDGKTVVQYAVLSYNCKCLRILFAYGERHRPEILLHISIINGDEGILRRALHLGANPLETKYAGNTAYQEAVINRQRGILRALLKYSVEHHATNKNIALYYAAHVGDDEIVRLLLAKGANASAPDKAGFRPLHYAVGAWSKHFDDRYYLIENRLRIIRMLLEKGARVSDANHRGYTALKYAKSWSCTRIIRLLEQKEDEESYVS</sequence>
<dbReference type="AlphaFoldDB" id="A0A017S0M6"/>
<dbReference type="HOGENOM" id="CLU_650493_0_0_1"/>
<dbReference type="EMBL" id="KK088468">
    <property type="protein sequence ID" value="EYE90174.1"/>
    <property type="molecule type" value="Genomic_DNA"/>
</dbReference>
<gene>
    <name evidence="4" type="ORF">EURHEDRAFT_417727</name>
</gene>
<dbReference type="SMART" id="SM00248">
    <property type="entry name" value="ANK"/>
    <property type="match status" value="8"/>
</dbReference>
<evidence type="ECO:0000256" key="3">
    <source>
        <dbReference type="PROSITE-ProRule" id="PRU00023"/>
    </source>
</evidence>
<dbReference type="Proteomes" id="UP000019804">
    <property type="component" value="Unassembled WGS sequence"/>
</dbReference>
<feature type="repeat" description="ANK" evidence="3">
    <location>
        <begin position="125"/>
        <end position="157"/>
    </location>
</feature>
<dbReference type="OrthoDB" id="341259at2759"/>
<evidence type="ECO:0000313" key="4">
    <source>
        <dbReference type="EMBL" id="EYE90174.1"/>
    </source>
</evidence>
<dbReference type="InterPro" id="IPR036770">
    <property type="entry name" value="Ankyrin_rpt-contain_sf"/>
</dbReference>
<dbReference type="STRING" id="1388766.A0A017S0M6"/>
<evidence type="ECO:0000313" key="5">
    <source>
        <dbReference type="Proteomes" id="UP000019804"/>
    </source>
</evidence>
<keyword evidence="2 3" id="KW-0040">ANK repeat</keyword>
<accession>A0A017S0M6</accession>
<name>A0A017S0M6_ASPRC</name>
<dbReference type="Pfam" id="PF12796">
    <property type="entry name" value="Ank_2"/>
    <property type="match status" value="3"/>
</dbReference>